<evidence type="ECO:0000256" key="4">
    <source>
        <dbReference type="ARBA" id="ARBA00022801"/>
    </source>
</evidence>
<dbReference type="FunFam" id="3.40.50.300:FF:000637">
    <property type="entry name" value="ATP-dependent RNA helicase DHX37/DHR1"/>
    <property type="match status" value="1"/>
</dbReference>
<dbReference type="PROSITE" id="PS51194">
    <property type="entry name" value="HELICASE_CTER"/>
    <property type="match status" value="1"/>
</dbReference>
<evidence type="ECO:0000256" key="8">
    <source>
        <dbReference type="SAM" id="MobiDB-lite"/>
    </source>
</evidence>
<dbReference type="GO" id="GO:0005730">
    <property type="term" value="C:nucleolus"/>
    <property type="evidence" value="ECO:0007669"/>
    <property type="project" value="TreeGrafter"/>
</dbReference>
<feature type="compositionally biased region" description="Polar residues" evidence="8">
    <location>
        <begin position="464"/>
        <end position="474"/>
    </location>
</feature>
<evidence type="ECO:0000256" key="5">
    <source>
        <dbReference type="ARBA" id="ARBA00022806"/>
    </source>
</evidence>
<feature type="domain" description="Helicase C-terminal" evidence="10">
    <location>
        <begin position="534"/>
        <end position="716"/>
    </location>
</feature>
<dbReference type="Gene3D" id="1.20.120.1080">
    <property type="match status" value="1"/>
</dbReference>
<reference evidence="11 12" key="1">
    <citation type="submission" date="2023-12" db="EMBL/GenBank/DDBJ databases">
        <title>A high-quality genome assembly for Dillenia turbinata (Dilleniales).</title>
        <authorList>
            <person name="Chanderbali A."/>
        </authorList>
    </citation>
    <scope>NUCLEOTIDE SEQUENCE [LARGE SCALE GENOMIC DNA]</scope>
    <source>
        <strain evidence="11">LSX21</strain>
        <tissue evidence="11">Leaf</tissue>
    </source>
</reference>
<dbReference type="PROSITE" id="PS51192">
    <property type="entry name" value="HELICASE_ATP_BIND_1"/>
    <property type="match status" value="1"/>
</dbReference>
<dbReference type="InterPro" id="IPR011709">
    <property type="entry name" value="DEAD-box_helicase_OB_fold"/>
</dbReference>
<feature type="compositionally biased region" description="Basic and acidic residues" evidence="8">
    <location>
        <begin position="33"/>
        <end position="46"/>
    </location>
</feature>
<gene>
    <name evidence="11" type="ORF">RJ641_032607</name>
</gene>
<evidence type="ECO:0000313" key="11">
    <source>
        <dbReference type="EMBL" id="KAK6939099.1"/>
    </source>
</evidence>
<dbReference type="Pfam" id="PF21010">
    <property type="entry name" value="HA2_C"/>
    <property type="match status" value="1"/>
</dbReference>
<dbReference type="InterPro" id="IPR027417">
    <property type="entry name" value="P-loop_NTPase"/>
</dbReference>
<dbReference type="Pfam" id="PF07717">
    <property type="entry name" value="OB_NTP_bind"/>
    <property type="match status" value="1"/>
</dbReference>
<evidence type="ECO:0000256" key="7">
    <source>
        <dbReference type="ARBA" id="ARBA00047984"/>
    </source>
</evidence>
<keyword evidence="3" id="KW-0547">Nucleotide-binding</keyword>
<dbReference type="InterPro" id="IPR014001">
    <property type="entry name" value="Helicase_ATP-bd"/>
</dbReference>
<dbReference type="PANTHER" id="PTHR18934:SF99">
    <property type="entry name" value="ATP-DEPENDENT RNA HELICASE DHX37-RELATED"/>
    <property type="match status" value="1"/>
</dbReference>
<organism evidence="11 12">
    <name type="scientific">Dillenia turbinata</name>
    <dbReference type="NCBI Taxonomy" id="194707"/>
    <lineage>
        <taxon>Eukaryota</taxon>
        <taxon>Viridiplantae</taxon>
        <taxon>Streptophyta</taxon>
        <taxon>Embryophyta</taxon>
        <taxon>Tracheophyta</taxon>
        <taxon>Spermatophyta</taxon>
        <taxon>Magnoliopsida</taxon>
        <taxon>eudicotyledons</taxon>
        <taxon>Gunneridae</taxon>
        <taxon>Pentapetalae</taxon>
        <taxon>Dilleniales</taxon>
        <taxon>Dilleniaceae</taxon>
        <taxon>Dillenia</taxon>
    </lineage>
</organism>
<keyword evidence="6" id="KW-0067">ATP-binding</keyword>
<feature type="domain" description="Helicase ATP-binding" evidence="9">
    <location>
        <begin position="183"/>
        <end position="366"/>
    </location>
</feature>
<dbReference type="InterPro" id="IPR001650">
    <property type="entry name" value="Helicase_C-like"/>
</dbReference>
<dbReference type="CDD" id="cd18791">
    <property type="entry name" value="SF2_C_RHA"/>
    <property type="match status" value="1"/>
</dbReference>
<feature type="compositionally biased region" description="Basic and acidic residues" evidence="8">
    <location>
        <begin position="126"/>
        <end position="138"/>
    </location>
</feature>
<dbReference type="GO" id="GO:0016787">
    <property type="term" value="F:hydrolase activity"/>
    <property type="evidence" value="ECO:0007669"/>
    <property type="project" value="UniProtKB-KW"/>
</dbReference>
<dbReference type="InterPro" id="IPR048333">
    <property type="entry name" value="HA2_WH"/>
</dbReference>
<comment type="similarity">
    <text evidence="1">Belongs to the DEAD box helicase family. DEAH subfamily.</text>
</comment>
<dbReference type="InterPro" id="IPR056371">
    <property type="entry name" value="DHX37-like_C"/>
</dbReference>
<protein>
    <recommendedName>
        <fullName evidence="2">RNA helicase</fullName>
        <ecNumber evidence="2">3.6.4.13</ecNumber>
    </recommendedName>
</protein>
<dbReference type="SUPFAM" id="SSF52540">
    <property type="entry name" value="P-loop containing nucleoside triphosphate hydrolases"/>
    <property type="match status" value="1"/>
</dbReference>
<keyword evidence="5 11" id="KW-0347">Helicase</keyword>
<dbReference type="Pfam" id="PF00271">
    <property type="entry name" value="Helicase_C"/>
    <property type="match status" value="1"/>
</dbReference>
<dbReference type="GO" id="GO:0003723">
    <property type="term" value="F:RNA binding"/>
    <property type="evidence" value="ECO:0007669"/>
    <property type="project" value="TreeGrafter"/>
</dbReference>
<proteinExistence type="inferred from homology"/>
<keyword evidence="4" id="KW-0378">Hydrolase</keyword>
<evidence type="ECO:0000256" key="1">
    <source>
        <dbReference type="ARBA" id="ARBA00008792"/>
    </source>
</evidence>
<feature type="region of interest" description="Disordered" evidence="8">
    <location>
        <begin position="122"/>
        <end position="143"/>
    </location>
</feature>
<evidence type="ECO:0000256" key="2">
    <source>
        <dbReference type="ARBA" id="ARBA00012552"/>
    </source>
</evidence>
<name>A0AAN8VS50_9MAGN</name>
<dbReference type="GO" id="GO:0003724">
    <property type="term" value="F:RNA helicase activity"/>
    <property type="evidence" value="ECO:0007669"/>
    <property type="project" value="UniProtKB-EC"/>
</dbReference>
<dbReference type="SMART" id="SM00490">
    <property type="entry name" value="HELICc"/>
    <property type="match status" value="1"/>
</dbReference>
<feature type="region of interest" description="Disordered" evidence="8">
    <location>
        <begin position="550"/>
        <end position="578"/>
    </location>
</feature>
<feature type="non-terminal residue" evidence="11">
    <location>
        <position position="1"/>
    </location>
</feature>
<evidence type="ECO:0000259" key="9">
    <source>
        <dbReference type="PROSITE" id="PS51192"/>
    </source>
</evidence>
<feature type="compositionally biased region" description="Acidic residues" evidence="8">
    <location>
        <begin position="477"/>
        <end position="489"/>
    </location>
</feature>
<dbReference type="InterPro" id="IPR007502">
    <property type="entry name" value="Helicase-assoc_dom"/>
</dbReference>
<dbReference type="AlphaFoldDB" id="A0AAN8VS50"/>
<evidence type="ECO:0000259" key="10">
    <source>
        <dbReference type="PROSITE" id="PS51194"/>
    </source>
</evidence>
<keyword evidence="12" id="KW-1185">Reference proteome</keyword>
<dbReference type="PANTHER" id="PTHR18934">
    <property type="entry name" value="ATP-DEPENDENT RNA HELICASE"/>
    <property type="match status" value="1"/>
</dbReference>
<comment type="caution">
    <text evidence="11">The sequence shown here is derived from an EMBL/GenBank/DDBJ whole genome shotgun (WGS) entry which is preliminary data.</text>
</comment>
<dbReference type="EMBL" id="JBAMMX010000006">
    <property type="protein sequence ID" value="KAK6939099.1"/>
    <property type="molecule type" value="Genomic_DNA"/>
</dbReference>
<dbReference type="EC" id="3.6.4.13" evidence="2"/>
<comment type="catalytic activity">
    <reaction evidence="7">
        <text>ATP + H2O = ADP + phosphate + H(+)</text>
        <dbReference type="Rhea" id="RHEA:13065"/>
        <dbReference type="ChEBI" id="CHEBI:15377"/>
        <dbReference type="ChEBI" id="CHEBI:15378"/>
        <dbReference type="ChEBI" id="CHEBI:30616"/>
        <dbReference type="ChEBI" id="CHEBI:43474"/>
        <dbReference type="ChEBI" id="CHEBI:456216"/>
        <dbReference type="EC" id="3.6.4.13"/>
    </reaction>
</comment>
<dbReference type="GO" id="GO:0005524">
    <property type="term" value="F:ATP binding"/>
    <property type="evidence" value="ECO:0007669"/>
    <property type="project" value="UniProtKB-KW"/>
</dbReference>
<evidence type="ECO:0000256" key="6">
    <source>
        <dbReference type="ARBA" id="ARBA00022840"/>
    </source>
</evidence>
<dbReference type="Gene3D" id="3.40.50.300">
    <property type="entry name" value="P-loop containing nucleotide triphosphate hydrolases"/>
    <property type="match status" value="3"/>
</dbReference>
<evidence type="ECO:0000313" key="12">
    <source>
        <dbReference type="Proteomes" id="UP001370490"/>
    </source>
</evidence>
<dbReference type="GO" id="GO:0000462">
    <property type="term" value="P:maturation of SSU-rRNA from tricistronic rRNA transcript (SSU-rRNA, 5.8S rRNA, LSU-rRNA)"/>
    <property type="evidence" value="ECO:0007669"/>
    <property type="project" value="TreeGrafter"/>
</dbReference>
<dbReference type="SMART" id="SM00487">
    <property type="entry name" value="DEXDc"/>
    <property type="match status" value="1"/>
</dbReference>
<feature type="region of interest" description="Disordered" evidence="8">
    <location>
        <begin position="18"/>
        <end position="46"/>
    </location>
</feature>
<feature type="compositionally biased region" description="Basic and acidic residues" evidence="8">
    <location>
        <begin position="442"/>
        <end position="460"/>
    </location>
</feature>
<accession>A0AAN8VS50</accession>
<dbReference type="SMART" id="SM00847">
    <property type="entry name" value="HA2"/>
    <property type="match status" value="1"/>
</dbReference>
<dbReference type="Proteomes" id="UP001370490">
    <property type="component" value="Unassembled WGS sequence"/>
</dbReference>
<sequence>GETQLEKRRRKFQLCKAGLEEISNDQPRGGRRGHGDFSELERGSDDSMTIEEFKKNDFLQKVMLEKDVKRDSSALVASQNPVCTSKSNGTVGPVHALSTKEVAEDISCARKMQEVSGQLLTSPCYKDSKQRDSEHEHPVLSSSNGMVSARALTTPTVVHVSRPNEVEDKRKGLPIVMMEQEIMEAINKHATIIVCGETECGKTTQVPQAMAQEDLLFEVVLLPRRVAVLATAKRVTYELSLHLGKEVGFQVRHDKRIGENCSIKFMTDGILLQEVQSDFLLRRYSVLMLDEAHARSLNTDILIGMLSCVIQVRQSFYEEKQKKILSGEYISPVDKNSPLKLVLMSATLRVEDFISGSRLFRTPPPVIEVPTRQFPCTFQKTEVVDYIGQAYKKVVAIHKRLPPGGILVFVTGQREVEYLCKKLRKASSEMVERGSKGNGGHEVSETDKNTVEGLDLKEIDEAFESSTDQQSDRFTSYEEDAGDFEEDESGFSTNSALDSELKVFGDDGDLWHERTSGAEGNLVNLSGENGSLASLKAAFKALAGRTTLDSAVKEDQSDPVAPEGLPTESNLNSGQKVGAENSFSPGAMRVLPLYAMLPAVAQLCVFGEVKRERLVVVATNVAETSLTIPGIKYVADTGREKVKKYNASSGIETYEIQWISMASAAQRAGRAGRTGPGHCYCLYSSAVFSNIFSDFSSAEILKVPVDGVVLFMKSMGISKTLEALDSQGKLTPLGRDMAQYPMSPRHSRMLLTVIQIMRRVKILGYAVAAAAALSLPNPFVFQFEGNSTKTDGFERNEKSGAIDGSELTEKLQKLGRKELKDIAKASRGRFSNPSSDALTIAYAFQCFENSDFQAKFCEENALDLKTEEMSKLRKQLLELVFSQSNHCSHSEFSWSHGTRDDVQREWSVLSNKTPLMTNEEEILGQAICAGWADRVAKRTSNNSGTEGDKKANAVRYQACMVGETVFLHCWSSLSKSAPEFLVYSELLLTKRPYIHGATVVKPDWLVKYARSLCSFSAPLTDPKHCYDPVTDQVLCWVTPIFGHQLWQLPVHSIPISDNVNRVAVFAYALLDGQVLPCLSSVRVYIAASPSRILRLEASGEKWVGNLLNKMQNGFRILDSRAALREVWDKNPEEPYLEVKDWFQEKFRNQFKEVWEQMHCEIHSEPEELQKKL</sequence>
<feature type="region of interest" description="Disordered" evidence="8">
    <location>
        <begin position="430"/>
        <end position="492"/>
    </location>
</feature>
<dbReference type="Pfam" id="PF04408">
    <property type="entry name" value="WHD_HA2"/>
    <property type="match status" value="1"/>
</dbReference>
<evidence type="ECO:0000256" key="3">
    <source>
        <dbReference type="ARBA" id="ARBA00022741"/>
    </source>
</evidence>
<dbReference type="Pfam" id="PF23362">
    <property type="entry name" value="DHX37_C"/>
    <property type="match status" value="1"/>
</dbReference>